<evidence type="ECO:0008006" key="3">
    <source>
        <dbReference type="Google" id="ProtNLM"/>
    </source>
</evidence>
<organism evidence="1 2">
    <name type="scientific">Sphingobacterium alkalisoli</name>
    <dbReference type="NCBI Taxonomy" id="1874115"/>
    <lineage>
        <taxon>Bacteria</taxon>
        <taxon>Pseudomonadati</taxon>
        <taxon>Bacteroidota</taxon>
        <taxon>Sphingobacteriia</taxon>
        <taxon>Sphingobacteriales</taxon>
        <taxon>Sphingobacteriaceae</taxon>
        <taxon>Sphingobacterium</taxon>
    </lineage>
</organism>
<dbReference type="AlphaFoldDB" id="A0A4V5LXS0"/>
<proteinExistence type="predicted"/>
<name>A0A4V5LXS0_9SPHI</name>
<keyword evidence="2" id="KW-1185">Reference proteome</keyword>
<dbReference type="Proteomes" id="UP000309872">
    <property type="component" value="Unassembled WGS sequence"/>
</dbReference>
<evidence type="ECO:0000313" key="1">
    <source>
        <dbReference type="EMBL" id="TJY63639.1"/>
    </source>
</evidence>
<accession>A0A4V5LXS0</accession>
<protein>
    <recommendedName>
        <fullName evidence="3">RHS repeat-associated core domain-containing protein</fullName>
    </recommendedName>
</protein>
<dbReference type="RefSeq" id="WP_136822313.1">
    <property type="nucleotide sequence ID" value="NZ_BMJX01000006.1"/>
</dbReference>
<reference evidence="1 2" key="1">
    <citation type="submission" date="2019-04" db="EMBL/GenBank/DDBJ databases">
        <title>Sphingobacterium olei sp. nov., isolated from oil-contaminated soil.</title>
        <authorList>
            <person name="Liu B."/>
        </authorList>
    </citation>
    <scope>NUCLEOTIDE SEQUENCE [LARGE SCALE GENOMIC DNA]</scope>
    <source>
        <strain evidence="1 2">Y3L14</strain>
    </source>
</reference>
<comment type="caution">
    <text evidence="1">The sequence shown here is derived from an EMBL/GenBank/DDBJ whole genome shotgun (WGS) entry which is preliminary data.</text>
</comment>
<gene>
    <name evidence="1" type="ORF">FAZ19_18890</name>
</gene>
<dbReference type="OrthoDB" id="1274715at2"/>
<evidence type="ECO:0000313" key="2">
    <source>
        <dbReference type="Proteomes" id="UP000309872"/>
    </source>
</evidence>
<sequence>MRMVINDPLADAYVGMTPYGFVGNDPINYLDPDGRKIDEASSGYWYQEYMSWRGAIGQAEEDLAGLMERYESGEEGFSTPITTLKGVLAKAYQYIGLLETLASSATTYTHASGGWSILMDEVVVTGQQQQTIDKVQLNLGTANSHYRNGNVVPVRVDASKIDLSFVNQNALKNLKVGGRAYTVNLLFKNNDGFVYGKLALERLKSGGIGIRRNEYDFEIGAADRHPWFGERSTFWRNVFTVLGNAAAGPGTPYMIYFNGEVDFNYRESRYVPNVQLIGQPKW</sequence>
<dbReference type="Gene3D" id="2.180.10.10">
    <property type="entry name" value="RHS repeat-associated core"/>
    <property type="match status" value="1"/>
</dbReference>
<dbReference type="EMBL" id="SUKA01000006">
    <property type="protein sequence ID" value="TJY63639.1"/>
    <property type="molecule type" value="Genomic_DNA"/>
</dbReference>